<reference evidence="14 15" key="1">
    <citation type="submission" date="2021-06" db="EMBL/GenBank/DDBJ databases">
        <title>Caerostris darwini draft genome.</title>
        <authorList>
            <person name="Kono N."/>
            <person name="Arakawa K."/>
        </authorList>
    </citation>
    <scope>NUCLEOTIDE SEQUENCE [LARGE SCALE GENOMIC DNA]</scope>
</reference>
<evidence type="ECO:0000256" key="12">
    <source>
        <dbReference type="SAM" id="SignalP"/>
    </source>
</evidence>
<proteinExistence type="inferred from homology"/>
<evidence type="ECO:0000256" key="3">
    <source>
        <dbReference type="ARBA" id="ARBA00022645"/>
    </source>
</evidence>
<dbReference type="PANTHER" id="PTHR11705:SF140">
    <property type="entry name" value="FI02848P-RELATED"/>
    <property type="match status" value="1"/>
</dbReference>
<evidence type="ECO:0000256" key="2">
    <source>
        <dbReference type="ARBA" id="ARBA00005988"/>
    </source>
</evidence>
<evidence type="ECO:0000313" key="14">
    <source>
        <dbReference type="EMBL" id="GIY89888.1"/>
    </source>
</evidence>
<dbReference type="SUPFAM" id="SSF54897">
    <property type="entry name" value="Protease propeptides/inhibitors"/>
    <property type="match status" value="1"/>
</dbReference>
<evidence type="ECO:0000256" key="6">
    <source>
        <dbReference type="ARBA" id="ARBA00022729"/>
    </source>
</evidence>
<dbReference type="PROSITE" id="PS52035">
    <property type="entry name" value="PEPTIDASE_M14"/>
    <property type="match status" value="1"/>
</dbReference>
<evidence type="ECO:0000259" key="13">
    <source>
        <dbReference type="PROSITE" id="PS52035"/>
    </source>
</evidence>
<dbReference type="GO" id="GO:0008270">
    <property type="term" value="F:zinc ion binding"/>
    <property type="evidence" value="ECO:0007669"/>
    <property type="project" value="InterPro"/>
</dbReference>
<dbReference type="FunFam" id="3.40.630.10:FF:000084">
    <property type="entry name" value="Carboxypeptidase B2"/>
    <property type="match status" value="1"/>
</dbReference>
<keyword evidence="10" id="KW-1015">Disulfide bond</keyword>
<dbReference type="Gene3D" id="3.30.70.340">
    <property type="entry name" value="Metallocarboxypeptidase-like"/>
    <property type="match status" value="1"/>
</dbReference>
<dbReference type="Pfam" id="PF00246">
    <property type="entry name" value="Peptidase_M14"/>
    <property type="match status" value="1"/>
</dbReference>
<sequence>MNLIWNYISFLIHCINFLVVAVSEKNNTFNSNHEGQKLFKVYMNSEKDVQALKRIEEKCQDCIIQWTDYFAQNTKVILHVKEDSVNEVRDDLLKHNLTHEMLKDSYLDVVKKERNPLRSPQHDEFGYNYAKHNGFGAIRSLLIGLTNKYKRISRLEIVECTIEIRPIYAVHISNDWSNTKPIIMIECGIHAREWASVEACIYFISVLLKQKTENIKRIMDQYDFVILPLLNPDGYVYSMSKSRFWRKNRHCDKQYEMCDLNCVGIDLNRNFDINFCEDQSPQCAATYCGSKPFSEKETQAVRNILKRLQKRLFAFFDIHSYGAMWMFPYAKSMEIPRNYEEMKRLSEIAVEAIKKVNGSEYRVGPAARVVYTASGSSMDYAFDVINVKYAFAIELREANINPLGFIMHEEEIQPLLEETWTGLEACILAMNPYK</sequence>
<feature type="signal peptide" evidence="12">
    <location>
        <begin position="1"/>
        <end position="21"/>
    </location>
</feature>
<dbReference type="GO" id="GO:0005615">
    <property type="term" value="C:extracellular space"/>
    <property type="evidence" value="ECO:0007669"/>
    <property type="project" value="TreeGrafter"/>
</dbReference>
<dbReference type="InterPro" id="IPR036990">
    <property type="entry name" value="M14A-like_propep"/>
</dbReference>
<keyword evidence="8" id="KW-0862">Zinc</keyword>
<dbReference type="SMART" id="SM00631">
    <property type="entry name" value="Zn_pept"/>
    <property type="match status" value="1"/>
</dbReference>
<evidence type="ECO:0000256" key="5">
    <source>
        <dbReference type="ARBA" id="ARBA00022723"/>
    </source>
</evidence>
<feature type="chain" id="PRO_5043573773" evidence="12">
    <location>
        <begin position="22"/>
        <end position="434"/>
    </location>
</feature>
<dbReference type="EMBL" id="BPLQ01015702">
    <property type="protein sequence ID" value="GIY89888.1"/>
    <property type="molecule type" value="Genomic_DNA"/>
</dbReference>
<accession>A0AAV4X5Q2</accession>
<keyword evidence="7" id="KW-0378">Hydrolase</keyword>
<keyword evidence="6 12" id="KW-0732">Signal</keyword>
<evidence type="ECO:0000313" key="15">
    <source>
        <dbReference type="Proteomes" id="UP001054837"/>
    </source>
</evidence>
<organism evidence="14 15">
    <name type="scientific">Caerostris darwini</name>
    <dbReference type="NCBI Taxonomy" id="1538125"/>
    <lineage>
        <taxon>Eukaryota</taxon>
        <taxon>Metazoa</taxon>
        <taxon>Ecdysozoa</taxon>
        <taxon>Arthropoda</taxon>
        <taxon>Chelicerata</taxon>
        <taxon>Arachnida</taxon>
        <taxon>Araneae</taxon>
        <taxon>Araneomorphae</taxon>
        <taxon>Entelegynae</taxon>
        <taxon>Araneoidea</taxon>
        <taxon>Araneidae</taxon>
        <taxon>Caerostris</taxon>
    </lineage>
</organism>
<evidence type="ECO:0000256" key="7">
    <source>
        <dbReference type="ARBA" id="ARBA00022801"/>
    </source>
</evidence>
<dbReference type="AlphaFoldDB" id="A0AAV4X5Q2"/>
<protein>
    <submittedName>
        <fullName evidence="14">Carboxypeptidase B</fullName>
    </submittedName>
</protein>
<evidence type="ECO:0000256" key="11">
    <source>
        <dbReference type="PROSITE-ProRule" id="PRU01379"/>
    </source>
</evidence>
<dbReference type="GO" id="GO:0006508">
    <property type="term" value="P:proteolysis"/>
    <property type="evidence" value="ECO:0007669"/>
    <property type="project" value="UniProtKB-KW"/>
</dbReference>
<gene>
    <name evidence="14" type="primary">Cpb1</name>
    <name evidence="14" type="ORF">CDAR_405831</name>
</gene>
<feature type="active site" description="Proton donor/acceptor" evidence="11">
    <location>
        <position position="394"/>
    </location>
</feature>
<comment type="cofactor">
    <cofactor evidence="1">
        <name>Zn(2+)</name>
        <dbReference type="ChEBI" id="CHEBI:29105"/>
    </cofactor>
</comment>
<evidence type="ECO:0000256" key="9">
    <source>
        <dbReference type="ARBA" id="ARBA00023049"/>
    </source>
</evidence>
<dbReference type="SUPFAM" id="SSF53187">
    <property type="entry name" value="Zn-dependent exopeptidases"/>
    <property type="match status" value="1"/>
</dbReference>
<keyword evidence="9" id="KW-0482">Metalloprotease</keyword>
<dbReference type="Gene3D" id="3.40.630.10">
    <property type="entry name" value="Zn peptidases"/>
    <property type="match status" value="1"/>
</dbReference>
<dbReference type="GO" id="GO:0004181">
    <property type="term" value="F:metallocarboxypeptidase activity"/>
    <property type="evidence" value="ECO:0007669"/>
    <property type="project" value="InterPro"/>
</dbReference>
<comment type="similarity">
    <text evidence="2 11">Belongs to the peptidase M14 family.</text>
</comment>
<name>A0AAV4X5Q2_9ARAC</name>
<feature type="domain" description="Peptidase M14" evidence="13">
    <location>
        <begin position="131"/>
        <end position="430"/>
    </location>
</feature>
<evidence type="ECO:0000256" key="8">
    <source>
        <dbReference type="ARBA" id="ARBA00022833"/>
    </source>
</evidence>
<dbReference type="InterPro" id="IPR000834">
    <property type="entry name" value="Peptidase_M14"/>
</dbReference>
<keyword evidence="3 14" id="KW-0121">Carboxypeptidase</keyword>
<keyword evidence="15" id="KW-1185">Reference proteome</keyword>
<keyword evidence="5" id="KW-0479">Metal-binding</keyword>
<comment type="caution">
    <text evidence="14">The sequence shown here is derived from an EMBL/GenBank/DDBJ whole genome shotgun (WGS) entry which is preliminary data.</text>
</comment>
<dbReference type="InterPro" id="IPR003146">
    <property type="entry name" value="M14A_act_pep"/>
</dbReference>
<evidence type="ECO:0000256" key="1">
    <source>
        <dbReference type="ARBA" id="ARBA00001947"/>
    </source>
</evidence>
<dbReference type="Proteomes" id="UP001054837">
    <property type="component" value="Unassembled WGS sequence"/>
</dbReference>
<keyword evidence="4" id="KW-0645">Protease</keyword>
<dbReference type="Pfam" id="PF02244">
    <property type="entry name" value="Propep_M14"/>
    <property type="match status" value="1"/>
</dbReference>
<dbReference type="PANTHER" id="PTHR11705">
    <property type="entry name" value="PROTEASE FAMILY M14 CARBOXYPEPTIDASE A,B"/>
    <property type="match status" value="1"/>
</dbReference>
<evidence type="ECO:0000256" key="10">
    <source>
        <dbReference type="ARBA" id="ARBA00023157"/>
    </source>
</evidence>
<dbReference type="PRINTS" id="PR00765">
    <property type="entry name" value="CRBOXYPTASEA"/>
</dbReference>
<evidence type="ECO:0000256" key="4">
    <source>
        <dbReference type="ARBA" id="ARBA00022670"/>
    </source>
</evidence>